<comment type="caution">
    <text evidence="1">The sequence shown here is derived from an EMBL/GenBank/DDBJ whole genome shotgun (WGS) entry which is preliminary data.</text>
</comment>
<reference evidence="1" key="1">
    <citation type="journal article" date="2015" name="Nature">
        <title>Complex archaea that bridge the gap between prokaryotes and eukaryotes.</title>
        <authorList>
            <person name="Spang A."/>
            <person name="Saw J.H."/>
            <person name="Jorgensen S.L."/>
            <person name="Zaremba-Niedzwiedzka K."/>
            <person name="Martijn J."/>
            <person name="Lind A.E."/>
            <person name="van Eijk R."/>
            <person name="Schleper C."/>
            <person name="Guy L."/>
            <person name="Ettema T.J."/>
        </authorList>
    </citation>
    <scope>NUCLEOTIDE SEQUENCE</scope>
</reference>
<evidence type="ECO:0008006" key="2">
    <source>
        <dbReference type="Google" id="ProtNLM"/>
    </source>
</evidence>
<dbReference type="EMBL" id="LAZR01012097">
    <property type="protein sequence ID" value="KKM42275.1"/>
    <property type="molecule type" value="Genomic_DNA"/>
</dbReference>
<gene>
    <name evidence="1" type="ORF">LCGC14_1563170</name>
</gene>
<accession>A0A0F9L376</accession>
<name>A0A0F9L376_9ZZZZ</name>
<organism evidence="1">
    <name type="scientific">marine sediment metagenome</name>
    <dbReference type="NCBI Taxonomy" id="412755"/>
    <lineage>
        <taxon>unclassified sequences</taxon>
        <taxon>metagenomes</taxon>
        <taxon>ecological metagenomes</taxon>
    </lineage>
</organism>
<dbReference type="PROSITE" id="PS51257">
    <property type="entry name" value="PROKAR_LIPOPROTEIN"/>
    <property type="match status" value="1"/>
</dbReference>
<proteinExistence type="predicted"/>
<protein>
    <recommendedName>
        <fullName evidence="2">Lipoprotein</fullName>
    </recommendedName>
</protein>
<sequence length="148" mass="16802">MFKATFIGILAIAVCAIIALAGCTQPQETTSLEPIVTPAPTVEPSPEPVLLGGEDRHACGYFFDSYEWVVVKRESKHEDTLWFSNKREVMGDLITLRDGCRLREYGTKLLVDDEHRQFEAMQFRSEEFGDGKHDLKLFHRSVLAEVQQ</sequence>
<evidence type="ECO:0000313" key="1">
    <source>
        <dbReference type="EMBL" id="KKM42275.1"/>
    </source>
</evidence>
<dbReference type="AlphaFoldDB" id="A0A0F9L376"/>